<dbReference type="RefSeq" id="WP_408163975.1">
    <property type="nucleotide sequence ID" value="NZ_JAQQDB010000056.1"/>
</dbReference>
<dbReference type="PANTHER" id="PTHR43019">
    <property type="entry name" value="SERINE ENDOPROTEASE DEGS"/>
    <property type="match status" value="1"/>
</dbReference>
<sequence length="275" mass="28925">MRFLIASLITLATCVATSVPCQAIDWSTTRKSIVFVTASVTEPSGSTTTETGTGFIITTSGYVITANHVIGPNPNVKITVRIGSRSGEELIAYHVDAPVFSDVVLLQLPDSKGPYNPVMFHDPKALKVMDHLETGGFPLSSDFSVVDGTLSNQANPRGLWQVSIPLNYGNSGGPVFDVGGGVIGMVVGGIRGAQQVNYILPLNILSPLLNVAGLTWPPFTPSSNANAAIVVPDFSAPALPSVSELNQKGGASNCHEITVISSGFPPRYEKKTECN</sequence>
<comment type="caution">
    <text evidence="2">The sequence shown here is derived from an EMBL/GenBank/DDBJ whole genome shotgun (WGS) entry which is preliminary data.</text>
</comment>
<keyword evidence="1" id="KW-0732">Signal</keyword>
<evidence type="ECO:0000313" key="2">
    <source>
        <dbReference type="EMBL" id="MFM0522675.1"/>
    </source>
</evidence>
<accession>A0ABW9CZ53</accession>
<dbReference type="EMBL" id="JAQQDB010000056">
    <property type="protein sequence ID" value="MFM0522675.1"/>
    <property type="molecule type" value="Genomic_DNA"/>
</dbReference>
<dbReference type="PRINTS" id="PR00834">
    <property type="entry name" value="PROTEASES2C"/>
</dbReference>
<dbReference type="GO" id="GO:0006508">
    <property type="term" value="P:proteolysis"/>
    <property type="evidence" value="ECO:0007669"/>
    <property type="project" value="UniProtKB-KW"/>
</dbReference>
<dbReference type="InterPro" id="IPR001940">
    <property type="entry name" value="Peptidase_S1C"/>
</dbReference>
<dbReference type="Gene3D" id="2.40.10.120">
    <property type="match status" value="1"/>
</dbReference>
<organism evidence="2 3">
    <name type="scientific">Caballeronia jiangsuensis</name>
    <dbReference type="NCBI Taxonomy" id="1458357"/>
    <lineage>
        <taxon>Bacteria</taxon>
        <taxon>Pseudomonadati</taxon>
        <taxon>Pseudomonadota</taxon>
        <taxon>Betaproteobacteria</taxon>
        <taxon>Burkholderiales</taxon>
        <taxon>Burkholderiaceae</taxon>
        <taxon>Caballeronia</taxon>
    </lineage>
</organism>
<evidence type="ECO:0000256" key="1">
    <source>
        <dbReference type="SAM" id="SignalP"/>
    </source>
</evidence>
<protein>
    <submittedName>
        <fullName evidence="2">Serine protease</fullName>
    </submittedName>
</protein>
<dbReference type="Pfam" id="PF13365">
    <property type="entry name" value="Trypsin_2"/>
    <property type="match status" value="1"/>
</dbReference>
<dbReference type="GO" id="GO:0008233">
    <property type="term" value="F:peptidase activity"/>
    <property type="evidence" value="ECO:0007669"/>
    <property type="project" value="UniProtKB-KW"/>
</dbReference>
<dbReference type="SUPFAM" id="SSF50494">
    <property type="entry name" value="Trypsin-like serine proteases"/>
    <property type="match status" value="1"/>
</dbReference>
<keyword evidence="2" id="KW-0645">Protease</keyword>
<reference evidence="2 3" key="1">
    <citation type="journal article" date="2024" name="Chem. Sci.">
        <title>Discovery of megapolipeptins by genome mining of a Burkholderiales bacteria collection.</title>
        <authorList>
            <person name="Paulo B.S."/>
            <person name="Recchia M.J.J."/>
            <person name="Lee S."/>
            <person name="Fergusson C.H."/>
            <person name="Romanowski S.B."/>
            <person name="Hernandez A."/>
            <person name="Krull N."/>
            <person name="Liu D.Y."/>
            <person name="Cavanagh H."/>
            <person name="Bos A."/>
            <person name="Gray C.A."/>
            <person name="Murphy B.T."/>
            <person name="Linington R.G."/>
            <person name="Eustaquio A.S."/>
        </authorList>
    </citation>
    <scope>NUCLEOTIDE SEQUENCE [LARGE SCALE GENOMIC DNA]</scope>
    <source>
        <strain evidence="2 3">RL17-374-BIF-D</strain>
    </source>
</reference>
<proteinExistence type="predicted"/>
<dbReference type="PANTHER" id="PTHR43019:SF23">
    <property type="entry name" value="PROTEASE DO-LIKE 5, CHLOROPLASTIC"/>
    <property type="match status" value="1"/>
</dbReference>
<feature type="signal peptide" evidence="1">
    <location>
        <begin position="1"/>
        <end position="23"/>
    </location>
</feature>
<evidence type="ECO:0000313" key="3">
    <source>
        <dbReference type="Proteomes" id="UP001629462"/>
    </source>
</evidence>
<feature type="chain" id="PRO_5047307355" evidence="1">
    <location>
        <begin position="24"/>
        <end position="275"/>
    </location>
</feature>
<keyword evidence="3" id="KW-1185">Reference proteome</keyword>
<dbReference type="Proteomes" id="UP001629462">
    <property type="component" value="Unassembled WGS sequence"/>
</dbReference>
<keyword evidence="2" id="KW-0378">Hydrolase</keyword>
<name>A0ABW9CZ53_9BURK</name>
<dbReference type="InterPro" id="IPR009003">
    <property type="entry name" value="Peptidase_S1_PA"/>
</dbReference>
<gene>
    <name evidence="2" type="ORF">PQR08_35180</name>
</gene>